<feature type="compositionally biased region" description="Basic and acidic residues" evidence="9">
    <location>
        <begin position="82"/>
        <end position="102"/>
    </location>
</feature>
<keyword evidence="4" id="KW-0862">Zinc</keyword>
<feature type="region of interest" description="Disordered" evidence="9">
    <location>
        <begin position="76"/>
        <end position="120"/>
    </location>
</feature>
<evidence type="ECO:0000256" key="3">
    <source>
        <dbReference type="ARBA" id="ARBA00022771"/>
    </source>
</evidence>
<dbReference type="GO" id="GO:0008270">
    <property type="term" value="F:zinc ion binding"/>
    <property type="evidence" value="ECO:0007669"/>
    <property type="project" value="UniProtKB-KW"/>
</dbReference>
<accession>A0A9P0E903</accession>
<dbReference type="OrthoDB" id="10063208at2759"/>
<dbReference type="PANTHER" id="PTHR12920">
    <property type="entry name" value="RYBP AND YAF2-RELATED"/>
    <property type="match status" value="1"/>
</dbReference>
<dbReference type="GO" id="GO:0003712">
    <property type="term" value="F:transcription coregulator activity"/>
    <property type="evidence" value="ECO:0007669"/>
    <property type="project" value="TreeGrafter"/>
</dbReference>
<keyword evidence="7" id="KW-0539">Nucleus</keyword>
<feature type="compositionally biased region" description="Low complexity" evidence="9">
    <location>
        <begin position="146"/>
        <end position="155"/>
    </location>
</feature>
<keyword evidence="6" id="KW-0804">Transcription</keyword>
<gene>
    <name evidence="11" type="ORF">NEZAVI_LOCUS4448</name>
</gene>
<sequence length="176" mass="19714">METECDTDRRCWTTVAISKRQAKVLEDYWDCSVCTYRNTAEAFKCLMCDIRKGTSTRKPRINPQLVAQQAVPQFSPGPFKVFKKEGGKEKSLKRRTTTDSKGLKKSWHPPRLKNVDRSSAQTREITVNNVTVIITEYKAKKKKPSDASSSTSSEGSHTDTSSDARSADLATDSRSS</sequence>
<evidence type="ECO:0000256" key="4">
    <source>
        <dbReference type="ARBA" id="ARBA00022833"/>
    </source>
</evidence>
<evidence type="ECO:0000313" key="12">
    <source>
        <dbReference type="Proteomes" id="UP001152798"/>
    </source>
</evidence>
<dbReference type="GO" id="GO:0045893">
    <property type="term" value="P:positive regulation of DNA-templated transcription"/>
    <property type="evidence" value="ECO:0007669"/>
    <property type="project" value="InterPro"/>
</dbReference>
<dbReference type="GO" id="GO:0003677">
    <property type="term" value="F:DNA binding"/>
    <property type="evidence" value="ECO:0007669"/>
    <property type="project" value="TreeGrafter"/>
</dbReference>
<evidence type="ECO:0000313" key="11">
    <source>
        <dbReference type="EMBL" id="CAH1393836.1"/>
    </source>
</evidence>
<dbReference type="PROSITE" id="PS01358">
    <property type="entry name" value="ZF_RANBP2_1"/>
    <property type="match status" value="1"/>
</dbReference>
<protein>
    <recommendedName>
        <fullName evidence="10">RanBP2-type domain-containing protein</fullName>
    </recommendedName>
</protein>
<evidence type="ECO:0000256" key="6">
    <source>
        <dbReference type="ARBA" id="ARBA00023163"/>
    </source>
</evidence>
<name>A0A9P0E903_NEZVI</name>
<dbReference type="InterPro" id="IPR001876">
    <property type="entry name" value="Znf_RanBP2"/>
</dbReference>
<dbReference type="Pfam" id="PF17219">
    <property type="entry name" value="YAF2_RYBP"/>
    <property type="match status" value="1"/>
</dbReference>
<dbReference type="PANTHER" id="PTHR12920:SF4">
    <property type="entry name" value="GEO03726P1"/>
    <property type="match status" value="1"/>
</dbReference>
<dbReference type="GO" id="GO:0005634">
    <property type="term" value="C:nucleus"/>
    <property type="evidence" value="ECO:0007669"/>
    <property type="project" value="UniProtKB-SubCell"/>
</dbReference>
<dbReference type="Proteomes" id="UP001152798">
    <property type="component" value="Chromosome 2"/>
</dbReference>
<dbReference type="AlphaFoldDB" id="A0A9P0E903"/>
<dbReference type="SMART" id="SM00547">
    <property type="entry name" value="ZnF_RBZ"/>
    <property type="match status" value="1"/>
</dbReference>
<organism evidence="11 12">
    <name type="scientific">Nezara viridula</name>
    <name type="common">Southern green stink bug</name>
    <name type="synonym">Cimex viridulus</name>
    <dbReference type="NCBI Taxonomy" id="85310"/>
    <lineage>
        <taxon>Eukaryota</taxon>
        <taxon>Metazoa</taxon>
        <taxon>Ecdysozoa</taxon>
        <taxon>Arthropoda</taxon>
        <taxon>Hexapoda</taxon>
        <taxon>Insecta</taxon>
        <taxon>Pterygota</taxon>
        <taxon>Neoptera</taxon>
        <taxon>Paraneoptera</taxon>
        <taxon>Hemiptera</taxon>
        <taxon>Heteroptera</taxon>
        <taxon>Panheteroptera</taxon>
        <taxon>Pentatomomorpha</taxon>
        <taxon>Pentatomoidea</taxon>
        <taxon>Pentatomidae</taxon>
        <taxon>Pentatominae</taxon>
        <taxon>Nezara</taxon>
    </lineage>
</organism>
<evidence type="ECO:0000256" key="8">
    <source>
        <dbReference type="PROSITE-ProRule" id="PRU00322"/>
    </source>
</evidence>
<keyword evidence="12" id="KW-1185">Reference proteome</keyword>
<evidence type="ECO:0000259" key="10">
    <source>
        <dbReference type="PROSITE" id="PS50199"/>
    </source>
</evidence>
<evidence type="ECO:0000256" key="1">
    <source>
        <dbReference type="ARBA" id="ARBA00004123"/>
    </source>
</evidence>
<dbReference type="PROSITE" id="PS50199">
    <property type="entry name" value="ZF_RANBP2_2"/>
    <property type="match status" value="1"/>
</dbReference>
<evidence type="ECO:0000256" key="9">
    <source>
        <dbReference type="SAM" id="MobiDB-lite"/>
    </source>
</evidence>
<keyword evidence="5" id="KW-0805">Transcription regulation</keyword>
<feature type="region of interest" description="Disordered" evidence="9">
    <location>
        <begin position="136"/>
        <end position="176"/>
    </location>
</feature>
<evidence type="ECO:0000256" key="2">
    <source>
        <dbReference type="ARBA" id="ARBA00022723"/>
    </source>
</evidence>
<dbReference type="Gene3D" id="4.10.1060.10">
    <property type="entry name" value="Zinc finger, RanBP2-type"/>
    <property type="match status" value="1"/>
</dbReference>
<evidence type="ECO:0000256" key="7">
    <source>
        <dbReference type="ARBA" id="ARBA00023242"/>
    </source>
</evidence>
<dbReference type="InterPro" id="IPR039958">
    <property type="entry name" value="RYBP/YAF2"/>
</dbReference>
<evidence type="ECO:0000256" key="5">
    <source>
        <dbReference type="ARBA" id="ARBA00023015"/>
    </source>
</evidence>
<keyword evidence="3 8" id="KW-0863">Zinc-finger</keyword>
<proteinExistence type="predicted"/>
<reference evidence="11" key="1">
    <citation type="submission" date="2022-01" db="EMBL/GenBank/DDBJ databases">
        <authorList>
            <person name="King R."/>
        </authorList>
    </citation>
    <scope>NUCLEOTIDE SEQUENCE</scope>
</reference>
<dbReference type="EMBL" id="OV725078">
    <property type="protein sequence ID" value="CAH1393836.1"/>
    <property type="molecule type" value="Genomic_DNA"/>
</dbReference>
<dbReference type="InterPro" id="IPR036443">
    <property type="entry name" value="Znf_RanBP2_sf"/>
</dbReference>
<keyword evidence="2" id="KW-0479">Metal-binding</keyword>
<feature type="compositionally biased region" description="Basic and acidic residues" evidence="9">
    <location>
        <begin position="156"/>
        <end position="166"/>
    </location>
</feature>
<dbReference type="SUPFAM" id="SSF90209">
    <property type="entry name" value="Ran binding protein zinc finger-like"/>
    <property type="match status" value="1"/>
</dbReference>
<feature type="domain" description="RanBP2-type" evidence="10">
    <location>
        <begin position="25"/>
        <end position="54"/>
    </location>
</feature>
<dbReference type="Pfam" id="PF00641">
    <property type="entry name" value="Zn_ribbon_RanBP"/>
    <property type="match status" value="1"/>
</dbReference>
<comment type="subcellular location">
    <subcellularLocation>
        <location evidence="1">Nucleus</location>
    </subcellularLocation>
</comment>
<dbReference type="InterPro" id="IPR033774">
    <property type="entry name" value="YAF2_RYBP"/>
</dbReference>